<sequence length="139" mass="13761">MTEIVTIALGDGSSVRAEVIGEVPFTRPDDSGGYGDVGAGARAAALGSAVALTLDEVRETVRGIGRWAAQTVTEGGAAGAPDSFEVEFGLKLAVKSGQLLGIIAEAGAEAGLTVKLSWDLAARRAAAAPAPGADGPAET</sequence>
<dbReference type="EMBL" id="JBHSBB010000005">
    <property type="protein sequence ID" value="MFC4030582.1"/>
    <property type="molecule type" value="Genomic_DNA"/>
</dbReference>
<keyword evidence="3" id="KW-1185">Reference proteome</keyword>
<dbReference type="InterPro" id="IPR045794">
    <property type="entry name" value="Trypco1"/>
</dbReference>
<dbReference type="RefSeq" id="WP_386426114.1">
    <property type="nucleotide sequence ID" value="NZ_JBHSBB010000005.1"/>
</dbReference>
<name>A0ABV8HHT3_9ACTN</name>
<reference evidence="3" key="1">
    <citation type="journal article" date="2019" name="Int. J. Syst. Evol. Microbiol.">
        <title>The Global Catalogue of Microorganisms (GCM) 10K type strain sequencing project: providing services to taxonomists for standard genome sequencing and annotation.</title>
        <authorList>
            <consortium name="The Broad Institute Genomics Platform"/>
            <consortium name="The Broad Institute Genome Sequencing Center for Infectious Disease"/>
            <person name="Wu L."/>
            <person name="Ma J."/>
        </authorList>
    </citation>
    <scope>NUCLEOTIDE SEQUENCE [LARGE SCALE GENOMIC DNA]</scope>
    <source>
        <strain evidence="3">CGMCC 4.7237</strain>
    </source>
</reference>
<dbReference type="Pfam" id="PF19493">
    <property type="entry name" value="Trypco1"/>
    <property type="match status" value="1"/>
</dbReference>
<feature type="domain" description="Trypsin-co-occurring" evidence="1">
    <location>
        <begin position="8"/>
        <end position="119"/>
    </location>
</feature>
<comment type="caution">
    <text evidence="2">The sequence shown here is derived from an EMBL/GenBank/DDBJ whole genome shotgun (WGS) entry which is preliminary data.</text>
</comment>
<evidence type="ECO:0000259" key="1">
    <source>
        <dbReference type="Pfam" id="PF19493"/>
    </source>
</evidence>
<proteinExistence type="predicted"/>
<protein>
    <submittedName>
        <fullName evidence="2">CU044_2847 family protein</fullName>
    </submittedName>
</protein>
<dbReference type="Proteomes" id="UP001595765">
    <property type="component" value="Unassembled WGS sequence"/>
</dbReference>
<gene>
    <name evidence="2" type="ORF">ACFO3J_03750</name>
</gene>
<evidence type="ECO:0000313" key="2">
    <source>
        <dbReference type="EMBL" id="MFC4030582.1"/>
    </source>
</evidence>
<accession>A0ABV8HHT3</accession>
<dbReference type="NCBIfam" id="NF041216">
    <property type="entry name" value="CU044_2847_fam"/>
    <property type="match status" value="1"/>
</dbReference>
<organism evidence="2 3">
    <name type="scientific">Streptomyces polygonati</name>
    <dbReference type="NCBI Taxonomy" id="1617087"/>
    <lineage>
        <taxon>Bacteria</taxon>
        <taxon>Bacillati</taxon>
        <taxon>Actinomycetota</taxon>
        <taxon>Actinomycetes</taxon>
        <taxon>Kitasatosporales</taxon>
        <taxon>Streptomycetaceae</taxon>
        <taxon>Streptomyces</taxon>
    </lineage>
</organism>
<evidence type="ECO:0000313" key="3">
    <source>
        <dbReference type="Proteomes" id="UP001595765"/>
    </source>
</evidence>